<dbReference type="GO" id="GO:0016020">
    <property type="term" value="C:membrane"/>
    <property type="evidence" value="ECO:0007669"/>
    <property type="project" value="UniProtKB-SubCell"/>
</dbReference>
<feature type="transmembrane region" description="Helical" evidence="7">
    <location>
        <begin position="182"/>
        <end position="205"/>
    </location>
</feature>
<proteinExistence type="inferred from homology"/>
<dbReference type="EC" id="2.3.1.225" evidence="7"/>
<feature type="transmembrane region" description="Helical" evidence="7">
    <location>
        <begin position="217"/>
        <end position="243"/>
    </location>
</feature>
<evidence type="ECO:0000313" key="10">
    <source>
        <dbReference type="WBParaSite" id="nRc.2.0.1.t36211-RA"/>
    </source>
</evidence>
<evidence type="ECO:0000256" key="1">
    <source>
        <dbReference type="ARBA" id="ARBA00004141"/>
    </source>
</evidence>
<keyword evidence="4 7" id="KW-1133">Transmembrane helix</keyword>
<evidence type="ECO:0000256" key="2">
    <source>
        <dbReference type="ARBA" id="ARBA00022679"/>
    </source>
</evidence>
<evidence type="ECO:0000313" key="9">
    <source>
        <dbReference type="Proteomes" id="UP000887565"/>
    </source>
</evidence>
<evidence type="ECO:0000256" key="4">
    <source>
        <dbReference type="ARBA" id="ARBA00022989"/>
    </source>
</evidence>
<feature type="transmembrane region" description="Helical" evidence="7">
    <location>
        <begin position="21"/>
        <end position="44"/>
    </location>
</feature>
<evidence type="ECO:0000256" key="5">
    <source>
        <dbReference type="ARBA" id="ARBA00023136"/>
    </source>
</evidence>
<keyword evidence="6 7" id="KW-0012">Acyltransferase</keyword>
<name>A0A915KDS5_ROMCU</name>
<comment type="similarity">
    <text evidence="7">Belongs to the DHHC palmitoyltransferase family.</text>
</comment>
<dbReference type="WBParaSite" id="nRc.2.0.1.t36211-RA">
    <property type="protein sequence ID" value="nRc.2.0.1.t36211-RA"/>
    <property type="gene ID" value="nRc.2.0.1.g36211"/>
</dbReference>
<keyword evidence="2 7" id="KW-0808">Transferase</keyword>
<dbReference type="AlphaFoldDB" id="A0A915KDS5"/>
<dbReference type="GO" id="GO:0019706">
    <property type="term" value="F:protein-cysteine S-palmitoyltransferase activity"/>
    <property type="evidence" value="ECO:0007669"/>
    <property type="project" value="UniProtKB-EC"/>
</dbReference>
<comment type="subcellular location">
    <subcellularLocation>
        <location evidence="1">Membrane</location>
        <topology evidence="1">Multi-pass membrane protein</topology>
    </subcellularLocation>
</comment>
<keyword evidence="3 7" id="KW-0812">Transmembrane</keyword>
<dbReference type="PROSITE" id="PS50216">
    <property type="entry name" value="DHHC"/>
    <property type="match status" value="1"/>
</dbReference>
<dbReference type="PANTHER" id="PTHR12246">
    <property type="entry name" value="PALMITOYLTRANSFERASE ZDHHC16"/>
    <property type="match status" value="1"/>
</dbReference>
<reference evidence="10" key="1">
    <citation type="submission" date="2022-11" db="UniProtKB">
        <authorList>
            <consortium name="WormBaseParasite"/>
        </authorList>
    </citation>
    <scope>IDENTIFICATION</scope>
</reference>
<feature type="domain" description="Palmitoyltransferase DHHC" evidence="8">
    <location>
        <begin position="108"/>
        <end position="253"/>
    </location>
</feature>
<protein>
    <recommendedName>
        <fullName evidence="7">Palmitoyltransferase</fullName>
        <ecNumber evidence="7">2.3.1.225</ecNumber>
    </recommendedName>
</protein>
<keyword evidence="9" id="KW-1185">Reference proteome</keyword>
<dbReference type="InterPro" id="IPR001594">
    <property type="entry name" value="Palmitoyltrfase_DHHC"/>
</dbReference>
<feature type="transmembrane region" description="Helical" evidence="7">
    <location>
        <begin position="64"/>
        <end position="84"/>
    </location>
</feature>
<organism evidence="9 10">
    <name type="scientific">Romanomermis culicivorax</name>
    <name type="common">Nematode worm</name>
    <dbReference type="NCBI Taxonomy" id="13658"/>
    <lineage>
        <taxon>Eukaryota</taxon>
        <taxon>Metazoa</taxon>
        <taxon>Ecdysozoa</taxon>
        <taxon>Nematoda</taxon>
        <taxon>Enoplea</taxon>
        <taxon>Dorylaimia</taxon>
        <taxon>Mermithida</taxon>
        <taxon>Mermithoidea</taxon>
        <taxon>Mermithidae</taxon>
        <taxon>Romanomermis</taxon>
    </lineage>
</organism>
<dbReference type="InterPro" id="IPR039859">
    <property type="entry name" value="PFA4/ZDH16/20/ERF2-like"/>
</dbReference>
<dbReference type="OMA" id="GIVWNKP"/>
<evidence type="ECO:0000256" key="6">
    <source>
        <dbReference type="ARBA" id="ARBA00023315"/>
    </source>
</evidence>
<comment type="domain">
    <text evidence="7">The DHHC domain is required for palmitoyltransferase activity.</text>
</comment>
<evidence type="ECO:0000256" key="3">
    <source>
        <dbReference type="ARBA" id="ARBA00022692"/>
    </source>
</evidence>
<comment type="catalytic activity">
    <reaction evidence="7">
        <text>L-cysteinyl-[protein] + hexadecanoyl-CoA = S-hexadecanoyl-L-cysteinyl-[protein] + CoA</text>
        <dbReference type="Rhea" id="RHEA:36683"/>
        <dbReference type="Rhea" id="RHEA-COMP:10131"/>
        <dbReference type="Rhea" id="RHEA-COMP:11032"/>
        <dbReference type="ChEBI" id="CHEBI:29950"/>
        <dbReference type="ChEBI" id="CHEBI:57287"/>
        <dbReference type="ChEBI" id="CHEBI:57379"/>
        <dbReference type="ChEBI" id="CHEBI:74151"/>
        <dbReference type="EC" id="2.3.1.225"/>
    </reaction>
</comment>
<sequence>MEPSFRQKQFFRLRLCNFFGVAYVFSLVFTLFYVGCFKICPELYYFSGEKSTSSHNFGSCSTPFYFGLFIIVELTLNFLCFHFYGSKFNRVESLSKMNAEQNFFVVHSQNAKFCDKCRKMTPHRTYHCPLCQFCVLKKDHHCFMMGGCAGYGNLRYFIVFLFWAAVGTVYGLWYILRYLHFVVGPILTSNFFSYLAPIAFLKYVAGNVSFSMSNLAIIFLLNFTFMGLLASLAFLSLQIAFILNDRTMYERMKCLEYSSPCERDYRRRLAQIFGKFFLLNFLCPTPFKNDLDPCFSRFLDEFELKCV</sequence>
<feature type="transmembrane region" description="Helical" evidence="7">
    <location>
        <begin position="154"/>
        <end position="176"/>
    </location>
</feature>
<dbReference type="Pfam" id="PF01529">
    <property type="entry name" value="DHHC"/>
    <property type="match status" value="1"/>
</dbReference>
<evidence type="ECO:0000259" key="8">
    <source>
        <dbReference type="Pfam" id="PF01529"/>
    </source>
</evidence>
<evidence type="ECO:0000256" key="7">
    <source>
        <dbReference type="RuleBase" id="RU079119"/>
    </source>
</evidence>
<accession>A0A915KDS5</accession>
<keyword evidence="5 7" id="KW-0472">Membrane</keyword>
<dbReference type="Proteomes" id="UP000887565">
    <property type="component" value="Unplaced"/>
</dbReference>